<organism evidence="2 3">
    <name type="scientific">Alkalicoccus saliphilus</name>
    <dbReference type="NCBI Taxonomy" id="200989"/>
    <lineage>
        <taxon>Bacteria</taxon>
        <taxon>Bacillati</taxon>
        <taxon>Bacillota</taxon>
        <taxon>Bacilli</taxon>
        <taxon>Bacillales</taxon>
        <taxon>Bacillaceae</taxon>
        <taxon>Alkalicoccus</taxon>
    </lineage>
</organism>
<dbReference type="PROSITE" id="PS51257">
    <property type="entry name" value="PROKAR_LIPOPROTEIN"/>
    <property type="match status" value="1"/>
</dbReference>
<dbReference type="Gene3D" id="2.50.20.20">
    <property type="match status" value="1"/>
</dbReference>
<evidence type="ECO:0008006" key="4">
    <source>
        <dbReference type="Google" id="ProtNLM"/>
    </source>
</evidence>
<sequence>MKKAAGLTLPAVLFLTACGAADDGMSTEEILTRSAEAMENVSSYAVSSDVDQTMETGADTMDFATNSRMEVTQDPLAYHEVTEMTMMGEAEEMEFTSYFHEDYGFYLQDPLMGGWMQLPDEAREDMMAMAEIQMSPEDQLEQFQEHVSDIDVETADNEYIIHLSGENLDVEEMMEQMGGMDGMGEMMDVMEDVDIQEFDYTIRIDSDTFYQTAASISMSMTMDMMGQTTSMDQAVDMTMDSFDEIGDITIPPEVIDEAEQIDESELEGGF</sequence>
<dbReference type="EMBL" id="PZJJ01000036">
    <property type="protein sequence ID" value="PTL37728.1"/>
    <property type="molecule type" value="Genomic_DNA"/>
</dbReference>
<evidence type="ECO:0000313" key="3">
    <source>
        <dbReference type="Proteomes" id="UP000240509"/>
    </source>
</evidence>
<evidence type="ECO:0000256" key="1">
    <source>
        <dbReference type="SAM" id="SignalP"/>
    </source>
</evidence>
<keyword evidence="1" id="KW-0732">Signal</keyword>
<name>A0A2T4U2V4_9BACI</name>
<proteinExistence type="predicted"/>
<dbReference type="Proteomes" id="UP000240509">
    <property type="component" value="Unassembled WGS sequence"/>
</dbReference>
<feature type="chain" id="PRO_5015406265" description="Lipoprotein" evidence="1">
    <location>
        <begin position="21"/>
        <end position="270"/>
    </location>
</feature>
<dbReference type="Pfam" id="PF20316">
    <property type="entry name" value="DUF6612"/>
    <property type="match status" value="1"/>
</dbReference>
<dbReference type="OrthoDB" id="1957331at2"/>
<keyword evidence="3" id="KW-1185">Reference proteome</keyword>
<evidence type="ECO:0000313" key="2">
    <source>
        <dbReference type="EMBL" id="PTL37728.1"/>
    </source>
</evidence>
<comment type="caution">
    <text evidence="2">The sequence shown here is derived from an EMBL/GenBank/DDBJ whole genome shotgun (WGS) entry which is preliminary data.</text>
</comment>
<accession>A0A2T4U2V4</accession>
<gene>
    <name evidence="2" type="ORF">C6Y45_15025</name>
</gene>
<reference evidence="2 3" key="1">
    <citation type="submission" date="2018-03" db="EMBL/GenBank/DDBJ databases">
        <title>Alkalicoccus saliphilus sp. nov., isolated from a mineral pool.</title>
        <authorList>
            <person name="Zhao B."/>
        </authorList>
    </citation>
    <scope>NUCLEOTIDE SEQUENCE [LARGE SCALE GENOMIC DNA]</scope>
    <source>
        <strain evidence="2 3">6AG</strain>
    </source>
</reference>
<dbReference type="RefSeq" id="WP_107586054.1">
    <property type="nucleotide sequence ID" value="NZ_PZJJ01000036.1"/>
</dbReference>
<dbReference type="AlphaFoldDB" id="A0A2T4U2V4"/>
<protein>
    <recommendedName>
        <fullName evidence="4">Lipoprotein</fullName>
    </recommendedName>
</protein>
<feature type="signal peptide" evidence="1">
    <location>
        <begin position="1"/>
        <end position="20"/>
    </location>
</feature>
<dbReference type="InterPro" id="IPR046720">
    <property type="entry name" value="DUF6612"/>
</dbReference>